<evidence type="ECO:0000313" key="2">
    <source>
        <dbReference type="Proteomes" id="UP001283361"/>
    </source>
</evidence>
<protein>
    <submittedName>
        <fullName evidence="1">Uncharacterized protein</fullName>
    </submittedName>
</protein>
<comment type="caution">
    <text evidence="1">The sequence shown here is derived from an EMBL/GenBank/DDBJ whole genome shotgun (WGS) entry which is preliminary data.</text>
</comment>
<reference evidence="1" key="1">
    <citation type="journal article" date="2023" name="G3 (Bethesda)">
        <title>A reference genome for the long-term kleptoplast-retaining sea slug Elysia crispata morphotype clarki.</title>
        <authorList>
            <person name="Eastman K.E."/>
            <person name="Pendleton A.L."/>
            <person name="Shaikh M.A."/>
            <person name="Suttiyut T."/>
            <person name="Ogas R."/>
            <person name="Tomko P."/>
            <person name="Gavelis G."/>
            <person name="Widhalm J.R."/>
            <person name="Wisecaver J.H."/>
        </authorList>
    </citation>
    <scope>NUCLEOTIDE SEQUENCE</scope>
    <source>
        <strain evidence="1">ECLA1</strain>
    </source>
</reference>
<proteinExistence type="predicted"/>
<sequence>PSLSSIHRDALDWSWRAVLTDYLTLPLVKKTPRSQSSGQVQIFILTASLAQKFLTCGQAVMVINPTGCHGYQPYRLSWLSTLQVVMVINPTGCQSQKSPFHRAGPMANGF</sequence>
<name>A0AAE1E006_9GAST</name>
<accession>A0AAE1E006</accession>
<dbReference type="AlphaFoldDB" id="A0AAE1E006"/>
<gene>
    <name evidence="1" type="ORF">RRG08_064119</name>
</gene>
<feature type="non-terminal residue" evidence="1">
    <location>
        <position position="1"/>
    </location>
</feature>
<dbReference type="EMBL" id="JAWDGP010001830">
    <property type="protein sequence ID" value="KAK3787843.1"/>
    <property type="molecule type" value="Genomic_DNA"/>
</dbReference>
<evidence type="ECO:0000313" key="1">
    <source>
        <dbReference type="EMBL" id="KAK3787843.1"/>
    </source>
</evidence>
<organism evidence="1 2">
    <name type="scientific">Elysia crispata</name>
    <name type="common">lettuce slug</name>
    <dbReference type="NCBI Taxonomy" id="231223"/>
    <lineage>
        <taxon>Eukaryota</taxon>
        <taxon>Metazoa</taxon>
        <taxon>Spiralia</taxon>
        <taxon>Lophotrochozoa</taxon>
        <taxon>Mollusca</taxon>
        <taxon>Gastropoda</taxon>
        <taxon>Heterobranchia</taxon>
        <taxon>Euthyneura</taxon>
        <taxon>Panpulmonata</taxon>
        <taxon>Sacoglossa</taxon>
        <taxon>Placobranchoidea</taxon>
        <taxon>Plakobranchidae</taxon>
        <taxon>Elysia</taxon>
    </lineage>
</organism>
<dbReference type="Proteomes" id="UP001283361">
    <property type="component" value="Unassembled WGS sequence"/>
</dbReference>
<keyword evidence="2" id="KW-1185">Reference proteome</keyword>